<feature type="domain" description="HTH tetR-type" evidence="5">
    <location>
        <begin position="27"/>
        <end position="87"/>
    </location>
</feature>
<dbReference type="OrthoDB" id="3787664at2"/>
<dbReference type="Pfam" id="PF00440">
    <property type="entry name" value="TetR_N"/>
    <property type="match status" value="1"/>
</dbReference>
<proteinExistence type="predicted"/>
<dbReference type="GO" id="GO:0000976">
    <property type="term" value="F:transcription cis-regulatory region binding"/>
    <property type="evidence" value="ECO:0007669"/>
    <property type="project" value="TreeGrafter"/>
</dbReference>
<organism evidence="6 7">
    <name type="scientific">Corynebacterium lactis RW2-5</name>
    <dbReference type="NCBI Taxonomy" id="1408189"/>
    <lineage>
        <taxon>Bacteria</taxon>
        <taxon>Bacillati</taxon>
        <taxon>Actinomycetota</taxon>
        <taxon>Actinomycetes</taxon>
        <taxon>Mycobacteriales</taxon>
        <taxon>Corynebacteriaceae</taxon>
        <taxon>Corynebacterium</taxon>
    </lineage>
</organism>
<gene>
    <name evidence="6" type="ORF">CLAC_08825</name>
</gene>
<dbReference type="KEGG" id="clw:CLAC_08825"/>
<dbReference type="SUPFAM" id="SSF46689">
    <property type="entry name" value="Homeodomain-like"/>
    <property type="match status" value="1"/>
</dbReference>
<dbReference type="Proteomes" id="UP000058446">
    <property type="component" value="Chromosome"/>
</dbReference>
<protein>
    <submittedName>
        <fullName evidence="6">TetR family transcriptional regulator</fullName>
    </submittedName>
</protein>
<evidence type="ECO:0000256" key="4">
    <source>
        <dbReference type="PROSITE-ProRule" id="PRU00335"/>
    </source>
</evidence>
<evidence type="ECO:0000256" key="1">
    <source>
        <dbReference type="ARBA" id="ARBA00023015"/>
    </source>
</evidence>
<dbReference type="Gene3D" id="1.10.357.10">
    <property type="entry name" value="Tetracycline Repressor, domain 2"/>
    <property type="match status" value="1"/>
</dbReference>
<dbReference type="AlphaFoldDB" id="A0A0K2H186"/>
<evidence type="ECO:0000256" key="2">
    <source>
        <dbReference type="ARBA" id="ARBA00023125"/>
    </source>
</evidence>
<name>A0A0K2H186_9CORY</name>
<sequence length="229" mass="26381">MQIDEHSYPPSGATQQPDVGLRELKRLRTHRDLADAATSLVLERGYDAVSVEDICEVAKISRRTFFNYFESKDQSVFGNGIIRFNNEDEELFLSGDHDNPVAAMLDQIEAKNREKFLRQMALEGTAEFHREIRRRIQEILRKEPKLSAVVISNFSKSMRLVRSAFEGYFTAHPQSRQSPELPLEQEVTLSVGFIRECVLYSSMHLDIFKTDTPLHDAARVVTTFMRRMP</sequence>
<keyword evidence="7" id="KW-1185">Reference proteome</keyword>
<evidence type="ECO:0000259" key="5">
    <source>
        <dbReference type="PROSITE" id="PS50977"/>
    </source>
</evidence>
<feature type="DNA-binding region" description="H-T-H motif" evidence="4">
    <location>
        <begin position="50"/>
        <end position="69"/>
    </location>
</feature>
<evidence type="ECO:0000313" key="6">
    <source>
        <dbReference type="EMBL" id="ALA67797.1"/>
    </source>
</evidence>
<evidence type="ECO:0000256" key="3">
    <source>
        <dbReference type="ARBA" id="ARBA00023163"/>
    </source>
</evidence>
<keyword evidence="1" id="KW-0805">Transcription regulation</keyword>
<accession>A0A0K2H186</accession>
<dbReference type="PRINTS" id="PR00455">
    <property type="entry name" value="HTHTETR"/>
</dbReference>
<dbReference type="PATRIC" id="fig|1408189.4.peg.1765"/>
<dbReference type="STRING" id="1408189.CLAC_08825"/>
<keyword evidence="2 4" id="KW-0238">DNA-binding</keyword>
<dbReference type="InterPro" id="IPR001647">
    <property type="entry name" value="HTH_TetR"/>
</dbReference>
<dbReference type="PROSITE" id="PS50977">
    <property type="entry name" value="HTH_TETR_2"/>
    <property type="match status" value="1"/>
</dbReference>
<dbReference type="RefSeq" id="WP_053412570.1">
    <property type="nucleotide sequence ID" value="NZ_CP006841.1"/>
</dbReference>
<evidence type="ECO:0000313" key="7">
    <source>
        <dbReference type="Proteomes" id="UP000058446"/>
    </source>
</evidence>
<dbReference type="EMBL" id="CP006841">
    <property type="protein sequence ID" value="ALA67797.1"/>
    <property type="molecule type" value="Genomic_DNA"/>
</dbReference>
<dbReference type="InterPro" id="IPR009057">
    <property type="entry name" value="Homeodomain-like_sf"/>
</dbReference>
<dbReference type="InterPro" id="IPR050109">
    <property type="entry name" value="HTH-type_TetR-like_transc_reg"/>
</dbReference>
<dbReference type="GO" id="GO:0003700">
    <property type="term" value="F:DNA-binding transcription factor activity"/>
    <property type="evidence" value="ECO:0007669"/>
    <property type="project" value="TreeGrafter"/>
</dbReference>
<dbReference type="PANTHER" id="PTHR30055:SF234">
    <property type="entry name" value="HTH-TYPE TRANSCRIPTIONAL REGULATOR BETI"/>
    <property type="match status" value="1"/>
</dbReference>
<reference evidence="6 7" key="1">
    <citation type="submission" date="2013-10" db="EMBL/GenBank/DDBJ databases">
        <title>Complete genome sequence of Corynebacterium lactis DSM 45799(T), isolated from raw cow milk.</title>
        <authorList>
            <person name="Ruckert C."/>
            <person name="Albersmeier A."/>
            <person name="Lipski A."/>
            <person name="Kalinowski J."/>
        </authorList>
    </citation>
    <scope>NUCLEOTIDE SEQUENCE [LARGE SCALE GENOMIC DNA]</scope>
    <source>
        <strain evidence="6 7">RW2-5</strain>
    </source>
</reference>
<dbReference type="PANTHER" id="PTHR30055">
    <property type="entry name" value="HTH-TYPE TRANSCRIPTIONAL REGULATOR RUTR"/>
    <property type="match status" value="1"/>
</dbReference>
<keyword evidence="3" id="KW-0804">Transcription</keyword>